<dbReference type="EMBL" id="AMEM01000012">
    <property type="protein sequence ID" value="EKX91396.1"/>
    <property type="molecule type" value="Genomic_DNA"/>
</dbReference>
<evidence type="ECO:0000256" key="1">
    <source>
        <dbReference type="HAMAP-Rule" id="MF_00302"/>
    </source>
</evidence>
<name>L1MKE9_9CORY</name>
<dbReference type="InterPro" id="IPR014719">
    <property type="entry name" value="Ribosomal_bL12_C/ClpS-like"/>
</dbReference>
<dbReference type="Gene3D" id="3.30.1390.10">
    <property type="match status" value="1"/>
</dbReference>
<dbReference type="STRING" id="1035195.HMPREF9997_00768"/>
<dbReference type="PATRIC" id="fig|1035195.3.peg.687"/>
<dbReference type="GO" id="GO:0006508">
    <property type="term" value="P:proteolysis"/>
    <property type="evidence" value="ECO:0007669"/>
    <property type="project" value="UniProtKB-UniRule"/>
</dbReference>
<gene>
    <name evidence="1" type="primary">clpS</name>
    <name evidence="3" type="ORF">HMPREF9997_00768</name>
</gene>
<dbReference type="GO" id="GO:0030163">
    <property type="term" value="P:protein catabolic process"/>
    <property type="evidence" value="ECO:0007669"/>
    <property type="project" value="InterPro"/>
</dbReference>
<organism evidence="3 4">
    <name type="scientific">Corynebacterium durum F0235</name>
    <dbReference type="NCBI Taxonomy" id="1035195"/>
    <lineage>
        <taxon>Bacteria</taxon>
        <taxon>Bacillati</taxon>
        <taxon>Actinomycetota</taxon>
        <taxon>Actinomycetes</taxon>
        <taxon>Mycobacteriales</taxon>
        <taxon>Corynebacteriaceae</taxon>
        <taxon>Corynebacterium</taxon>
    </lineage>
</organism>
<dbReference type="Pfam" id="PF02617">
    <property type="entry name" value="ClpS"/>
    <property type="match status" value="1"/>
</dbReference>
<dbReference type="InterPro" id="IPR003769">
    <property type="entry name" value="ClpS_core"/>
</dbReference>
<comment type="similarity">
    <text evidence="1">Belongs to the ClpS family.</text>
</comment>
<keyword evidence="4" id="KW-1185">Reference proteome</keyword>
<dbReference type="HOGENOM" id="CLU_1508174_0_0_11"/>
<sequence length="178" mass="19418">MVNSYLSVNNALDRCGTCGPSAVEASISEASDVVSVVFFETPFGGCVVEFSVFTNTKSSEISPQREATRYPRTQQTTTVGAMSSPAAVPVESQQVEVVTSENLPWMCIVWDDPVNLMSYVTYVFHTILGYDKKRAHELMMQVHTEGKAVVSTGEKDKVEGDVKKLHTAGLWATMQQAG</sequence>
<dbReference type="eggNOG" id="COG2127">
    <property type="taxonomic scope" value="Bacteria"/>
</dbReference>
<dbReference type="SUPFAM" id="SSF54736">
    <property type="entry name" value="ClpS-like"/>
    <property type="match status" value="1"/>
</dbReference>
<evidence type="ECO:0000313" key="4">
    <source>
        <dbReference type="Proteomes" id="UP000010445"/>
    </source>
</evidence>
<dbReference type="InterPro" id="IPR022935">
    <property type="entry name" value="ClpS"/>
</dbReference>
<dbReference type="AlphaFoldDB" id="L1MKE9"/>
<comment type="subunit">
    <text evidence="1">Binds to the N-terminal domain of the chaperone ClpA.</text>
</comment>
<keyword evidence="3" id="KW-0378">Hydrolase</keyword>
<accession>L1MKE9</accession>
<evidence type="ECO:0000313" key="3">
    <source>
        <dbReference type="EMBL" id="EKX91396.1"/>
    </source>
</evidence>
<dbReference type="Proteomes" id="UP000010445">
    <property type="component" value="Unassembled WGS sequence"/>
</dbReference>
<dbReference type="HAMAP" id="MF_00302">
    <property type="entry name" value="ClpS"/>
    <property type="match status" value="1"/>
</dbReference>
<evidence type="ECO:0000259" key="2">
    <source>
        <dbReference type="Pfam" id="PF02617"/>
    </source>
</evidence>
<proteinExistence type="inferred from homology"/>
<comment type="caution">
    <text evidence="3">The sequence shown here is derived from an EMBL/GenBank/DDBJ whole genome shotgun (WGS) entry which is preliminary data.</text>
</comment>
<keyword evidence="3" id="KW-0645">Protease</keyword>
<dbReference type="GO" id="GO:0008233">
    <property type="term" value="F:peptidase activity"/>
    <property type="evidence" value="ECO:0007669"/>
    <property type="project" value="UniProtKB-KW"/>
</dbReference>
<reference evidence="3 4" key="1">
    <citation type="submission" date="2012-05" db="EMBL/GenBank/DDBJ databases">
        <authorList>
            <person name="Weinstock G."/>
            <person name="Sodergren E."/>
            <person name="Lobos E.A."/>
            <person name="Fulton L."/>
            <person name="Fulton R."/>
            <person name="Courtney L."/>
            <person name="Fronick C."/>
            <person name="O'Laughlin M."/>
            <person name="Godfrey J."/>
            <person name="Wilson R.M."/>
            <person name="Miner T."/>
            <person name="Farmer C."/>
            <person name="Delehaunty K."/>
            <person name="Cordes M."/>
            <person name="Minx P."/>
            <person name="Tomlinson C."/>
            <person name="Chen J."/>
            <person name="Wollam A."/>
            <person name="Pepin K.H."/>
            <person name="Bhonagiri V."/>
            <person name="Zhang X."/>
            <person name="Suruliraj S."/>
            <person name="Warren W."/>
            <person name="Mitreva M."/>
            <person name="Mardis E.R."/>
            <person name="Wilson R.K."/>
        </authorList>
    </citation>
    <scope>NUCLEOTIDE SEQUENCE [LARGE SCALE GENOMIC DNA]</scope>
    <source>
        <strain evidence="3 4">F0235</strain>
    </source>
</reference>
<protein>
    <recommendedName>
        <fullName evidence="1">ATP-dependent Clp protease adapter protein ClpS</fullName>
    </recommendedName>
</protein>
<feature type="domain" description="Adaptor protein ClpS core" evidence="2">
    <location>
        <begin position="103"/>
        <end position="172"/>
    </location>
</feature>
<comment type="function">
    <text evidence="1">Involved in the modulation of the specificity of the ClpAP-mediated ATP-dependent protein degradation.</text>
</comment>
<dbReference type="NCBIfam" id="NF000668">
    <property type="entry name" value="PRK00033.1-1"/>
    <property type="match status" value="1"/>
</dbReference>